<organism evidence="3 4">
    <name type="scientific">Brachionus calyciflorus</name>
    <dbReference type="NCBI Taxonomy" id="104777"/>
    <lineage>
        <taxon>Eukaryota</taxon>
        <taxon>Metazoa</taxon>
        <taxon>Spiralia</taxon>
        <taxon>Gnathifera</taxon>
        <taxon>Rotifera</taxon>
        <taxon>Eurotatoria</taxon>
        <taxon>Monogononta</taxon>
        <taxon>Pseudotrocha</taxon>
        <taxon>Ploima</taxon>
        <taxon>Brachionidae</taxon>
        <taxon>Brachionus</taxon>
    </lineage>
</organism>
<sequence>MNSSSKPTAELINIIKELFYNSSSGNTDERDKIIKKVDVQYAECDARIDKYIRNSSKDLSRLIKVFNDIAKKIEASRSNVSHSREALKQCKILLQSKRDDVRRLWLEWCEQKCYYNNLAKLKQIYMASENIRIYCNDKKYLEAAQLISECSQMIEKDFNEVNGLHDIKRVIDDERIKLEKYLFQELIDQLYLTVTRSVLETGTIQPTREASFRRRFRHHHHNNEDSLEENFISGSKALTNEAMIEKIVQAAAKLNNSETNINILEKMINDVNKSIMSNLIQMVNSTSTHVVESNLIDNTKLNRQSIENNPKFLCQLIELSYEQFKIAARLYKNFIEFTSKVNQSRSYQFNFIWTCIQNVLVQLLEEYLDIKQSGQSSQNQDDLENIDINSFFARKRLINLPFTTDSQASGTNTANQSNQISDDASKHRMFTFKGSSHAMSITNYIREKNNEDLFSTMDSSDLSNKLKSNLKQRVFKILVCQPDLKNITSIFSTMEHLIKEINDEIRMLPNMGASGDSTQITSIQKTENILEKFLQDYILNTFITNAVESIKEKSRIQSTTDGKFEISKQLISLQVQKELGLNKPILLNIHHVYLSCLDLFNLIKDMGSYASEFTRAMYSLIEKHTQYCKDLFMNIVTTNSGDGYVYSMFWVQDDGIKQYFKQLPAFSAAIKNKPPPAAQLTGARNSNLNNVAISTTTTNLNSQNPAVLAAQVEVNQFEVDLLSKEVETLTANLSDKELEEVAIITNFNFIEMIAHLHESCDWIIIQLKQILNSLELMIRNPQSLNNSLSIGELNRLTKQLEDLDKWRGDTLLLLYLETRVHCFYHLINFIKQENITSYTGDVDTDPDESVLNMNRDLHRIYEHLSRSLQDSKVNYVFDALGSMIATIFIKAVKNFKKISSHGIAKMCRNIFHVEQNLSAIRAKSDPHLMKAHRFYELLYKKPEELLNHLIEHEAEFQANDYINLLNLIYRSQPGNEINSLSDNIQSLNNILKNKH</sequence>
<feature type="coiled-coil region" evidence="2">
    <location>
        <begin position="240"/>
        <end position="274"/>
    </location>
</feature>
<dbReference type="InterPro" id="IPR039682">
    <property type="entry name" value="Sec8/EXOC4"/>
</dbReference>
<proteinExistence type="inferred from homology"/>
<dbReference type="GO" id="GO:0006893">
    <property type="term" value="P:Golgi to plasma membrane transport"/>
    <property type="evidence" value="ECO:0007669"/>
    <property type="project" value="TreeGrafter"/>
</dbReference>
<dbReference type="GO" id="GO:0006612">
    <property type="term" value="P:protein targeting to membrane"/>
    <property type="evidence" value="ECO:0007669"/>
    <property type="project" value="UniProtKB-UniRule"/>
</dbReference>
<reference evidence="3" key="1">
    <citation type="submission" date="2021-02" db="EMBL/GenBank/DDBJ databases">
        <authorList>
            <person name="Nowell W R."/>
        </authorList>
    </citation>
    <scope>NUCLEOTIDE SEQUENCE</scope>
    <source>
        <strain evidence="3">Ploen Becks lab</strain>
    </source>
</reference>
<evidence type="ECO:0000313" key="4">
    <source>
        <dbReference type="Proteomes" id="UP000663879"/>
    </source>
</evidence>
<dbReference type="OrthoDB" id="272977at2759"/>
<dbReference type="GO" id="GO:0032584">
    <property type="term" value="C:growth cone membrane"/>
    <property type="evidence" value="ECO:0007669"/>
    <property type="project" value="TreeGrafter"/>
</dbReference>
<comment type="caution">
    <text evidence="3">The sequence shown here is derived from an EMBL/GenBank/DDBJ whole genome shotgun (WGS) entry which is preliminary data.</text>
</comment>
<comment type="function">
    <text evidence="1">Component of the exocyst complex involved in the docking of exocytic vesicles with fusion sites on the plasma membrane.</text>
</comment>
<dbReference type="Proteomes" id="UP000663879">
    <property type="component" value="Unassembled WGS sequence"/>
</dbReference>
<keyword evidence="1" id="KW-0653">Protein transport</keyword>
<name>A0A814HFA8_9BILA</name>
<dbReference type="GO" id="GO:0007268">
    <property type="term" value="P:chemical synaptic transmission"/>
    <property type="evidence" value="ECO:0007669"/>
    <property type="project" value="TreeGrafter"/>
</dbReference>
<dbReference type="GO" id="GO:0000145">
    <property type="term" value="C:exocyst"/>
    <property type="evidence" value="ECO:0007669"/>
    <property type="project" value="UniProtKB-UniRule"/>
</dbReference>
<dbReference type="GO" id="GO:0090522">
    <property type="term" value="P:vesicle tethering involved in exocytosis"/>
    <property type="evidence" value="ECO:0007669"/>
    <property type="project" value="UniProtKB-UniRule"/>
</dbReference>
<evidence type="ECO:0000256" key="2">
    <source>
        <dbReference type="SAM" id="Coils"/>
    </source>
</evidence>
<evidence type="ECO:0000313" key="3">
    <source>
        <dbReference type="EMBL" id="CAF1009301.1"/>
    </source>
</evidence>
<keyword evidence="2" id="KW-0175">Coiled coil</keyword>
<gene>
    <name evidence="3" type="ORF">OXX778_LOCUS16811</name>
</gene>
<keyword evidence="4" id="KW-1185">Reference proteome</keyword>
<dbReference type="PANTHER" id="PTHR14146">
    <property type="entry name" value="EXOCYST COMPLEX COMPONENT 4"/>
    <property type="match status" value="1"/>
</dbReference>
<dbReference type="GO" id="GO:0045202">
    <property type="term" value="C:synapse"/>
    <property type="evidence" value="ECO:0007669"/>
    <property type="project" value="TreeGrafter"/>
</dbReference>
<dbReference type="EMBL" id="CAJNOC010004093">
    <property type="protein sequence ID" value="CAF1009301.1"/>
    <property type="molecule type" value="Genomic_DNA"/>
</dbReference>
<keyword evidence="1" id="KW-0268">Exocytosis</keyword>
<protein>
    <recommendedName>
        <fullName evidence="1">Exocyst complex component Sec8</fullName>
    </recommendedName>
</protein>
<keyword evidence="1" id="KW-0813">Transport</keyword>
<dbReference type="PANTHER" id="PTHR14146:SF0">
    <property type="entry name" value="EXOCYST COMPLEX COMPONENT 4"/>
    <property type="match status" value="1"/>
</dbReference>
<dbReference type="GO" id="GO:0015031">
    <property type="term" value="P:protein transport"/>
    <property type="evidence" value="ECO:0007669"/>
    <property type="project" value="UniProtKB-KW"/>
</dbReference>
<comment type="similarity">
    <text evidence="1">Belongs to the SEC8 family.</text>
</comment>
<dbReference type="AlphaFoldDB" id="A0A814HFA8"/>
<evidence type="ECO:0000256" key="1">
    <source>
        <dbReference type="RuleBase" id="RU367079"/>
    </source>
</evidence>
<accession>A0A814HFA8</accession>